<reference evidence="2 3" key="1">
    <citation type="submission" date="2020-04" db="EMBL/GenBank/DDBJ databases">
        <title>Flammeovirga sp. SR4, a novel species isolated from seawater.</title>
        <authorList>
            <person name="Wang X."/>
        </authorList>
    </citation>
    <scope>NUCLEOTIDE SEQUENCE [LARGE SCALE GENOMIC DNA]</scope>
    <source>
        <strain evidence="2 3">ATCC 23126</strain>
    </source>
</reference>
<dbReference type="Proteomes" id="UP000576082">
    <property type="component" value="Unassembled WGS sequence"/>
</dbReference>
<evidence type="ECO:0000313" key="2">
    <source>
        <dbReference type="EMBL" id="NME72308.1"/>
    </source>
</evidence>
<name>A0A7X9S0V3_9BACT</name>
<protein>
    <submittedName>
        <fullName evidence="2">Uncharacterized protein</fullName>
    </submittedName>
</protein>
<dbReference type="RefSeq" id="WP_169660502.1">
    <property type="nucleotide sequence ID" value="NZ_JABANE010000150.1"/>
</dbReference>
<evidence type="ECO:0000256" key="1">
    <source>
        <dbReference type="SAM" id="Phobius"/>
    </source>
</evidence>
<comment type="caution">
    <text evidence="2">The sequence shown here is derived from an EMBL/GenBank/DDBJ whole genome shotgun (WGS) entry which is preliminary data.</text>
</comment>
<keyword evidence="3" id="KW-1185">Reference proteome</keyword>
<evidence type="ECO:0000313" key="3">
    <source>
        <dbReference type="Proteomes" id="UP000576082"/>
    </source>
</evidence>
<organism evidence="2 3">
    <name type="scientific">Flammeovirga aprica JL-4</name>
    <dbReference type="NCBI Taxonomy" id="694437"/>
    <lineage>
        <taxon>Bacteria</taxon>
        <taxon>Pseudomonadati</taxon>
        <taxon>Bacteroidota</taxon>
        <taxon>Cytophagia</taxon>
        <taxon>Cytophagales</taxon>
        <taxon>Flammeovirgaceae</taxon>
        <taxon>Flammeovirga</taxon>
    </lineage>
</organism>
<keyword evidence="1" id="KW-1133">Transmembrane helix</keyword>
<sequence length="57" mass="6071">MKKFLLFIVPTIFLVLDFGVIQSAINADTKVGVMMASISAIMVSAVAVLSVPMIKNS</sequence>
<proteinExistence type="predicted"/>
<gene>
    <name evidence="2" type="ORF">HHU12_30385</name>
</gene>
<keyword evidence="1" id="KW-0812">Transmembrane</keyword>
<feature type="transmembrane region" description="Helical" evidence="1">
    <location>
        <begin position="33"/>
        <end position="54"/>
    </location>
</feature>
<keyword evidence="1" id="KW-0472">Membrane</keyword>
<dbReference type="EMBL" id="JABANE010000150">
    <property type="protein sequence ID" value="NME72308.1"/>
    <property type="molecule type" value="Genomic_DNA"/>
</dbReference>
<accession>A0A7X9S0V3</accession>
<dbReference type="AlphaFoldDB" id="A0A7X9S0V3"/>